<dbReference type="Proteomes" id="UP000249390">
    <property type="component" value="Unassembled WGS sequence"/>
</dbReference>
<evidence type="ECO:0000313" key="3">
    <source>
        <dbReference type="Proteomes" id="UP000249390"/>
    </source>
</evidence>
<gene>
    <name evidence="2" type="ORF">DM860_000374</name>
</gene>
<accession>A0A328CYD4</accession>
<dbReference type="EMBL" id="NQVE01000215">
    <property type="protein sequence ID" value="RAL37680.1"/>
    <property type="molecule type" value="Genomic_DNA"/>
</dbReference>
<evidence type="ECO:0000256" key="1">
    <source>
        <dbReference type="ARBA" id="ARBA00010582"/>
    </source>
</evidence>
<dbReference type="PANTHER" id="PTHR23201:SF149">
    <property type="entry name" value="GIBBERELLIN STIMULATED TRANSCRIPT RELATED PROTEIN 2"/>
    <property type="match status" value="1"/>
</dbReference>
<dbReference type="AlphaFoldDB" id="A0A328CYD4"/>
<evidence type="ECO:0008006" key="4">
    <source>
        <dbReference type="Google" id="ProtNLM"/>
    </source>
</evidence>
<evidence type="ECO:0000313" key="2">
    <source>
        <dbReference type="EMBL" id="RAL37680.1"/>
    </source>
</evidence>
<keyword evidence="3" id="KW-1185">Reference proteome</keyword>
<name>A0A328CYD4_9ASTE</name>
<protein>
    <recommendedName>
        <fullName evidence="4">Gibberellin regulated protein</fullName>
    </recommendedName>
</protein>
<sequence>MRCSAHSRPNVCSRACGTCCTRCKCVPPGTFGNRHLCGKCYTDMTTHGNKPKCP</sequence>
<organism evidence="2 3">
    <name type="scientific">Cuscuta australis</name>
    <dbReference type="NCBI Taxonomy" id="267555"/>
    <lineage>
        <taxon>Eukaryota</taxon>
        <taxon>Viridiplantae</taxon>
        <taxon>Streptophyta</taxon>
        <taxon>Embryophyta</taxon>
        <taxon>Tracheophyta</taxon>
        <taxon>Spermatophyta</taxon>
        <taxon>Magnoliopsida</taxon>
        <taxon>eudicotyledons</taxon>
        <taxon>Gunneridae</taxon>
        <taxon>Pentapetalae</taxon>
        <taxon>asterids</taxon>
        <taxon>lamiids</taxon>
        <taxon>Solanales</taxon>
        <taxon>Convolvulaceae</taxon>
        <taxon>Cuscuteae</taxon>
        <taxon>Cuscuta</taxon>
        <taxon>Cuscuta subgen. Grammica</taxon>
        <taxon>Cuscuta sect. Cleistogrammica</taxon>
    </lineage>
</organism>
<dbReference type="InterPro" id="IPR003854">
    <property type="entry name" value="GASA"/>
</dbReference>
<dbReference type="PANTHER" id="PTHR23201">
    <property type="entry name" value="EXTENSIN, PROLINE-RICH PROTEIN"/>
    <property type="match status" value="1"/>
</dbReference>
<dbReference type="Pfam" id="PF02704">
    <property type="entry name" value="GASA"/>
    <property type="match status" value="1"/>
</dbReference>
<comment type="similarity">
    <text evidence="1">Belongs to the GASA family.</text>
</comment>
<comment type="caution">
    <text evidence="2">The sequence shown here is derived from an EMBL/GenBank/DDBJ whole genome shotgun (WGS) entry which is preliminary data.</text>
</comment>
<reference evidence="2 3" key="1">
    <citation type="submission" date="2018-06" db="EMBL/GenBank/DDBJ databases">
        <title>The Genome of Cuscuta australis (Dodder) Provides Insight into the Evolution of Plant Parasitism.</title>
        <authorList>
            <person name="Liu H."/>
        </authorList>
    </citation>
    <scope>NUCLEOTIDE SEQUENCE [LARGE SCALE GENOMIC DNA]</scope>
    <source>
        <strain evidence="3">cv. Yunnan</strain>
        <tissue evidence="2">Vines</tissue>
    </source>
</reference>
<proteinExistence type="inferred from homology"/>